<organism evidence="1">
    <name type="scientific">marine sediment metagenome</name>
    <dbReference type="NCBI Taxonomy" id="412755"/>
    <lineage>
        <taxon>unclassified sequences</taxon>
        <taxon>metagenomes</taxon>
        <taxon>ecological metagenomes</taxon>
    </lineage>
</organism>
<protein>
    <submittedName>
        <fullName evidence="1">Uncharacterized protein</fullName>
    </submittedName>
</protein>
<reference evidence="1" key="1">
    <citation type="journal article" date="2014" name="Front. Microbiol.">
        <title>High frequency of phylogenetically diverse reductive dehalogenase-homologous genes in deep subseafloor sedimentary metagenomes.</title>
        <authorList>
            <person name="Kawai M."/>
            <person name="Futagami T."/>
            <person name="Toyoda A."/>
            <person name="Takaki Y."/>
            <person name="Nishi S."/>
            <person name="Hori S."/>
            <person name="Arai W."/>
            <person name="Tsubouchi T."/>
            <person name="Morono Y."/>
            <person name="Uchiyama I."/>
            <person name="Ito T."/>
            <person name="Fujiyama A."/>
            <person name="Inagaki F."/>
            <person name="Takami H."/>
        </authorList>
    </citation>
    <scope>NUCLEOTIDE SEQUENCE</scope>
    <source>
        <strain evidence="1">Expedition CK06-06</strain>
    </source>
</reference>
<evidence type="ECO:0000313" key="1">
    <source>
        <dbReference type="EMBL" id="GAH40871.1"/>
    </source>
</evidence>
<dbReference type="EMBL" id="BARU01008408">
    <property type="protein sequence ID" value="GAH40871.1"/>
    <property type="molecule type" value="Genomic_DNA"/>
</dbReference>
<accession>X1F5F2</accession>
<proteinExistence type="predicted"/>
<comment type="caution">
    <text evidence="1">The sequence shown here is derived from an EMBL/GenBank/DDBJ whole genome shotgun (WGS) entry which is preliminary data.</text>
</comment>
<sequence length="86" mass="9093">MGLLNYSTRIPAAQTAGEIQGILAKHGAKAVMIEYGVGGSAEAMSFQIKRGDNSLGFRLGSPSQLSNMWLAMPTIRCVLPRPGTAE</sequence>
<dbReference type="AlphaFoldDB" id="X1F5F2"/>
<name>X1F5F2_9ZZZZ</name>
<gene>
    <name evidence="1" type="ORF">S03H2_16460</name>
</gene>